<dbReference type="InterPro" id="IPR052741">
    <property type="entry name" value="Mitochondrial_HTD2"/>
</dbReference>
<dbReference type="RefSeq" id="WP_301812579.1">
    <property type="nucleotide sequence ID" value="NZ_JAUJZH010000016.1"/>
</dbReference>
<sequence>MDTGMLKNWVGKHEVLADVASSTTLDGLAATLDRSTMLHMAGDDVPPLWHWIYFRPTPRQSELGTDGHPLRGGFLPPIELPRRMWAGSQLEFFRALKVGSAIQRKSSIVGVDAKSGRSGKLVFVQLQHEISDESGLALVERQDLVYREAPAPGATDSTPVCAPVDADWRRSVQPTPALLFRYSALTFNTHRIHYDRPYAREEEGYDGLVVHGPLIATLLLDLLHSELPGSTVRRFAFRAVRPLTDIRPFSVAGARQPDGSVQLWASDAQGLIATTATVELA</sequence>
<name>A0ABT8SBJ5_9BURK</name>
<dbReference type="Proteomes" id="UP001169027">
    <property type="component" value="Unassembled WGS sequence"/>
</dbReference>
<reference evidence="2" key="1">
    <citation type="submission" date="2023-06" db="EMBL/GenBank/DDBJ databases">
        <authorList>
            <person name="Jiang Y."/>
            <person name="Liu Q."/>
        </authorList>
    </citation>
    <scope>NUCLEOTIDE SEQUENCE</scope>
    <source>
        <strain evidence="2">CGMCC 1.12090</strain>
    </source>
</reference>
<comment type="caution">
    <text evidence="2">The sequence shown here is derived from an EMBL/GenBank/DDBJ whole genome shotgun (WGS) entry which is preliminary data.</text>
</comment>
<dbReference type="InterPro" id="IPR039569">
    <property type="entry name" value="FAS1-like_DH_region"/>
</dbReference>
<evidence type="ECO:0000313" key="3">
    <source>
        <dbReference type="Proteomes" id="UP001169027"/>
    </source>
</evidence>
<evidence type="ECO:0000313" key="2">
    <source>
        <dbReference type="EMBL" id="MDO1534816.1"/>
    </source>
</evidence>
<dbReference type="InterPro" id="IPR029069">
    <property type="entry name" value="HotDog_dom_sf"/>
</dbReference>
<proteinExistence type="predicted"/>
<accession>A0ABT8SBJ5</accession>
<dbReference type="Pfam" id="PF13452">
    <property type="entry name" value="FAS1_DH_region"/>
    <property type="match status" value="1"/>
</dbReference>
<dbReference type="PANTHER" id="PTHR28152">
    <property type="entry name" value="HYDROXYACYL-THIOESTER DEHYDRATASE TYPE 2, MITOCHONDRIAL"/>
    <property type="match status" value="1"/>
</dbReference>
<dbReference type="SUPFAM" id="SSF54637">
    <property type="entry name" value="Thioesterase/thiol ester dehydrase-isomerase"/>
    <property type="match status" value="1"/>
</dbReference>
<protein>
    <submittedName>
        <fullName evidence="2">MaoC family dehydratase N-terminal domain-containing protein</fullName>
    </submittedName>
</protein>
<feature type="domain" description="FAS1-like dehydratase" evidence="1">
    <location>
        <begin position="74"/>
        <end position="140"/>
    </location>
</feature>
<keyword evidence="3" id="KW-1185">Reference proteome</keyword>
<gene>
    <name evidence="2" type="ORF">Q2T77_21210</name>
</gene>
<dbReference type="Gene3D" id="3.10.129.10">
    <property type="entry name" value="Hotdog Thioesterase"/>
    <property type="match status" value="2"/>
</dbReference>
<evidence type="ECO:0000259" key="1">
    <source>
        <dbReference type="Pfam" id="PF13452"/>
    </source>
</evidence>
<organism evidence="2 3">
    <name type="scientific">Variovorax ginsengisoli</name>
    <dbReference type="NCBI Taxonomy" id="363844"/>
    <lineage>
        <taxon>Bacteria</taxon>
        <taxon>Pseudomonadati</taxon>
        <taxon>Pseudomonadota</taxon>
        <taxon>Betaproteobacteria</taxon>
        <taxon>Burkholderiales</taxon>
        <taxon>Comamonadaceae</taxon>
        <taxon>Variovorax</taxon>
    </lineage>
</organism>
<dbReference type="PANTHER" id="PTHR28152:SF1">
    <property type="entry name" value="HYDROXYACYL-THIOESTER DEHYDRATASE TYPE 2, MITOCHONDRIAL"/>
    <property type="match status" value="1"/>
</dbReference>
<dbReference type="EMBL" id="JAUKVY010000016">
    <property type="protein sequence ID" value="MDO1534816.1"/>
    <property type="molecule type" value="Genomic_DNA"/>
</dbReference>